<comment type="caution">
    <text evidence="2">The sequence shown here is derived from an EMBL/GenBank/DDBJ whole genome shotgun (WGS) entry which is preliminary data.</text>
</comment>
<dbReference type="RefSeq" id="WP_311554416.1">
    <property type="nucleotide sequence ID" value="NZ_JAVREJ010000002.1"/>
</dbReference>
<organism evidence="2 3">
    <name type="scientific">Pseudonocardia charpentierae</name>
    <dbReference type="NCBI Taxonomy" id="3075545"/>
    <lineage>
        <taxon>Bacteria</taxon>
        <taxon>Bacillati</taxon>
        <taxon>Actinomycetota</taxon>
        <taxon>Actinomycetes</taxon>
        <taxon>Pseudonocardiales</taxon>
        <taxon>Pseudonocardiaceae</taxon>
        <taxon>Pseudonocardia</taxon>
    </lineage>
</organism>
<evidence type="ECO:0000313" key="3">
    <source>
        <dbReference type="Proteomes" id="UP001183202"/>
    </source>
</evidence>
<keyword evidence="2" id="KW-0413">Isomerase</keyword>
<accession>A0ABU2N400</accession>
<reference evidence="3" key="1">
    <citation type="submission" date="2023-07" db="EMBL/GenBank/DDBJ databases">
        <title>30 novel species of actinomycetes from the DSMZ collection.</title>
        <authorList>
            <person name="Nouioui I."/>
        </authorList>
    </citation>
    <scope>NUCLEOTIDE SEQUENCE [LARGE SCALE GENOMIC DNA]</scope>
    <source>
        <strain evidence="3">DSM 45834</strain>
    </source>
</reference>
<sequence>MTPPVALSTASVFPESVRAGFALARELGYDGVELMVWSERLSQDVAAVGRLAEASGVPVLALHAPCLAVTQRVWTADPVERLRRSVAAAGELGASTVVVHPPFRWQRRYAAVFDDEVRRAEEHTGIAVAVENMFPIVRGGVRAVPYSPGYDPTDVGYRHYTLDLSHTAVGGTDALALANRMGVGGTGSGATAGLAHVHLADGTGAPRDEHLVPGRGNQPCAQVCELLAASGFAGTVVLEINTRRARTRDDRAALLAEALLFARLHLRAPAEPTPAPS</sequence>
<dbReference type="InterPro" id="IPR050312">
    <property type="entry name" value="IolE/XylAMocC-like"/>
</dbReference>
<dbReference type="Pfam" id="PF01261">
    <property type="entry name" value="AP_endonuc_2"/>
    <property type="match status" value="1"/>
</dbReference>
<dbReference type="Proteomes" id="UP001183202">
    <property type="component" value="Unassembled WGS sequence"/>
</dbReference>
<dbReference type="GO" id="GO:0016853">
    <property type="term" value="F:isomerase activity"/>
    <property type="evidence" value="ECO:0007669"/>
    <property type="project" value="UniProtKB-KW"/>
</dbReference>
<gene>
    <name evidence="2" type="ORF">RM445_03010</name>
</gene>
<dbReference type="InterPro" id="IPR036237">
    <property type="entry name" value="Xyl_isomerase-like_sf"/>
</dbReference>
<name>A0ABU2N400_9PSEU</name>
<dbReference type="EMBL" id="JAVREJ010000002">
    <property type="protein sequence ID" value="MDT0348490.1"/>
    <property type="molecule type" value="Genomic_DNA"/>
</dbReference>
<dbReference type="InterPro" id="IPR013022">
    <property type="entry name" value="Xyl_isomerase-like_TIM-brl"/>
</dbReference>
<dbReference type="Gene3D" id="3.20.20.150">
    <property type="entry name" value="Divalent-metal-dependent TIM barrel enzymes"/>
    <property type="match status" value="1"/>
</dbReference>
<dbReference type="PANTHER" id="PTHR12110:SF47">
    <property type="match status" value="1"/>
</dbReference>
<dbReference type="SUPFAM" id="SSF51658">
    <property type="entry name" value="Xylose isomerase-like"/>
    <property type="match status" value="1"/>
</dbReference>
<keyword evidence="3" id="KW-1185">Reference proteome</keyword>
<protein>
    <submittedName>
        <fullName evidence="2">Sugar phosphate isomerase/epimerase</fullName>
    </submittedName>
</protein>
<feature type="domain" description="Xylose isomerase-like TIM barrel" evidence="1">
    <location>
        <begin position="21"/>
        <end position="257"/>
    </location>
</feature>
<evidence type="ECO:0000259" key="1">
    <source>
        <dbReference type="Pfam" id="PF01261"/>
    </source>
</evidence>
<dbReference type="PANTHER" id="PTHR12110">
    <property type="entry name" value="HYDROXYPYRUVATE ISOMERASE"/>
    <property type="match status" value="1"/>
</dbReference>
<evidence type="ECO:0000313" key="2">
    <source>
        <dbReference type="EMBL" id="MDT0348490.1"/>
    </source>
</evidence>
<proteinExistence type="predicted"/>